<name>A0A8G0L6F2_9HYPO</name>
<dbReference type="Proteomes" id="UP000826661">
    <property type="component" value="Chromosome II"/>
</dbReference>
<dbReference type="AlphaFoldDB" id="A0A8G0L6F2"/>
<organism evidence="2 3">
    <name type="scientific">Trichoderma simmonsii</name>
    <dbReference type="NCBI Taxonomy" id="1491479"/>
    <lineage>
        <taxon>Eukaryota</taxon>
        <taxon>Fungi</taxon>
        <taxon>Dikarya</taxon>
        <taxon>Ascomycota</taxon>
        <taxon>Pezizomycotina</taxon>
        <taxon>Sordariomycetes</taxon>
        <taxon>Hypocreomycetidae</taxon>
        <taxon>Hypocreales</taxon>
        <taxon>Hypocreaceae</taxon>
        <taxon>Trichoderma</taxon>
    </lineage>
</organism>
<evidence type="ECO:0000313" key="3">
    <source>
        <dbReference type="Proteomes" id="UP000826661"/>
    </source>
</evidence>
<feature type="region of interest" description="Disordered" evidence="1">
    <location>
        <begin position="1"/>
        <end position="35"/>
    </location>
</feature>
<evidence type="ECO:0000256" key="1">
    <source>
        <dbReference type="SAM" id="MobiDB-lite"/>
    </source>
</evidence>
<gene>
    <name evidence="2" type="ORF">H0G86_002795</name>
</gene>
<dbReference type="EMBL" id="CP075865">
    <property type="protein sequence ID" value="QYS95503.1"/>
    <property type="molecule type" value="Genomic_DNA"/>
</dbReference>
<accession>A0A8G0L6F2</accession>
<protein>
    <submittedName>
        <fullName evidence="2">Uncharacterized protein</fullName>
    </submittedName>
</protein>
<proteinExistence type="predicted"/>
<reference evidence="2 3" key="1">
    <citation type="journal article" date="2021" name="BMC Genomics">
        <title>Telomere-to-telomere genome assembly of asparaginase-producing Trichoderma simmonsii.</title>
        <authorList>
            <person name="Chung D."/>
            <person name="Kwon Y.M."/>
            <person name="Yang Y."/>
        </authorList>
    </citation>
    <scope>NUCLEOTIDE SEQUENCE [LARGE SCALE GENOMIC DNA]</scope>
    <source>
        <strain evidence="2 3">GH-Sj1</strain>
    </source>
</reference>
<evidence type="ECO:0000313" key="2">
    <source>
        <dbReference type="EMBL" id="QYS95503.1"/>
    </source>
</evidence>
<feature type="compositionally biased region" description="Polar residues" evidence="1">
    <location>
        <begin position="1"/>
        <end position="11"/>
    </location>
</feature>
<feature type="compositionally biased region" description="Basic residues" evidence="1">
    <location>
        <begin position="21"/>
        <end position="30"/>
    </location>
</feature>
<sequence>MSDNNQSQQLMRNLLAPTARQRARRGRGRGRGQGITHFRRWRIRISGYDGLGRNGGLSPVEAQRFFSAGLRHTQRQQQQQREGNALELAQAQIEAQAQA</sequence>
<keyword evidence="3" id="KW-1185">Reference proteome</keyword>